<keyword evidence="3" id="KW-1185">Reference proteome</keyword>
<protein>
    <recommendedName>
        <fullName evidence="4">DUF1700 domain-containing protein</fullName>
    </recommendedName>
</protein>
<evidence type="ECO:0000313" key="3">
    <source>
        <dbReference type="Proteomes" id="UP000571017"/>
    </source>
</evidence>
<dbReference type="Proteomes" id="UP000571017">
    <property type="component" value="Unassembled WGS sequence"/>
</dbReference>
<comment type="caution">
    <text evidence="2">The sequence shown here is derived from an EMBL/GenBank/DDBJ whole genome shotgun (WGS) entry which is preliminary data.</text>
</comment>
<name>A0A838CXG0_9BACI</name>
<proteinExistence type="predicted"/>
<feature type="transmembrane region" description="Helical" evidence="1">
    <location>
        <begin position="71"/>
        <end position="93"/>
    </location>
</feature>
<evidence type="ECO:0000313" key="2">
    <source>
        <dbReference type="EMBL" id="MBA2176727.1"/>
    </source>
</evidence>
<dbReference type="EMBL" id="JACEFG010000004">
    <property type="protein sequence ID" value="MBA2176727.1"/>
    <property type="molecule type" value="Genomic_DNA"/>
</dbReference>
<evidence type="ECO:0008006" key="4">
    <source>
        <dbReference type="Google" id="ProtNLM"/>
    </source>
</evidence>
<evidence type="ECO:0000256" key="1">
    <source>
        <dbReference type="SAM" id="Phobius"/>
    </source>
</evidence>
<dbReference type="AlphaFoldDB" id="A0A838CXG0"/>
<accession>A0A838CXG0</accession>
<dbReference type="Pfam" id="PF22564">
    <property type="entry name" value="HAAS"/>
    <property type="match status" value="1"/>
</dbReference>
<dbReference type="RefSeq" id="WP_181473781.1">
    <property type="nucleotide sequence ID" value="NZ_JACEFG010000004.1"/>
</dbReference>
<gene>
    <name evidence="2" type="ORF">H0266_17700</name>
</gene>
<feature type="transmembrane region" description="Helical" evidence="1">
    <location>
        <begin position="146"/>
        <end position="166"/>
    </location>
</feature>
<keyword evidence="1" id="KW-0812">Transmembrane</keyword>
<feature type="transmembrane region" description="Helical" evidence="1">
    <location>
        <begin position="178"/>
        <end position="197"/>
    </location>
</feature>
<feature type="transmembrane region" description="Helical" evidence="1">
    <location>
        <begin position="105"/>
        <end position="126"/>
    </location>
</feature>
<keyword evidence="1" id="KW-0472">Membrane</keyword>
<keyword evidence="1" id="KW-1133">Transmembrane helix</keyword>
<sequence length="205" mass="23921">MNRNDYVEELSEELSFHPDRSSIMEEYEGHIRELEAEHEVIGYEELVARLGSPEEIARMWQAENSVTESRLHWLFVLSNVFLFLGGGLLTLGYHLFEWPFLQSLWYRLLSIPNVIIALYFLFWALLGYEIGKAFGPRGMLLLKKTLLIGIVPNLVLMALTVFQILPRRWFDPLITPRFILICIVCTGLLYPVSWIGCRWGRRMSL</sequence>
<reference evidence="2 3" key="1">
    <citation type="journal article" date="2004" name="Extremophiles">
        <title>Halobacillus locisalis sp. nov., a halophilic bacterium isolated from a marine solar saltern of the Yellow Sea in Korea.</title>
        <authorList>
            <person name="Yoon J.H."/>
            <person name="Kang K.H."/>
            <person name="Oh T.K."/>
            <person name="Park Y.H."/>
        </authorList>
    </citation>
    <scope>NUCLEOTIDE SEQUENCE [LARGE SCALE GENOMIC DNA]</scope>
    <source>
        <strain evidence="2 3">KCTC 3788</strain>
    </source>
</reference>
<organism evidence="2 3">
    <name type="scientific">Halobacillus locisalis</name>
    <dbReference type="NCBI Taxonomy" id="220753"/>
    <lineage>
        <taxon>Bacteria</taxon>
        <taxon>Bacillati</taxon>
        <taxon>Bacillota</taxon>
        <taxon>Bacilli</taxon>
        <taxon>Bacillales</taxon>
        <taxon>Bacillaceae</taxon>
        <taxon>Halobacillus</taxon>
    </lineage>
</organism>